<evidence type="ECO:0000256" key="3">
    <source>
        <dbReference type="ARBA" id="ARBA00023125"/>
    </source>
</evidence>
<dbReference type="GO" id="GO:0004519">
    <property type="term" value="F:endonuclease activity"/>
    <property type="evidence" value="ECO:0007669"/>
    <property type="project" value="UniProtKB-KW"/>
</dbReference>
<feature type="domain" description="Type I restriction modification DNA specificity" evidence="4">
    <location>
        <begin position="230"/>
        <end position="362"/>
    </location>
</feature>
<keyword evidence="6" id="KW-1185">Reference proteome</keyword>
<sequence>MKASLANWRNSRIKHLARIDYGLGQPPRLSESGVPILRATNINRGKISEAGLIYASLGDLPLDRAPLLKSGEILVVRSGAYTGDSALITDKWAGSAPGYDLRITPERVEPRYLAYCLLSSVAMQQMDIAKARAAQPHLNAEELGEVTVGLPEPSEQRRIADFLDAETSRIDHLYTTRRNQTKLLDERLDAVRNNLFADSRKESAGVPLMYLTDPARPIVYGIVQAGPEIPGGVPYIKTGDLPELKLDTLSRTSSEIHAQYRRAAVRPGDIVMAMRASIGTVAMVPRELAEANLTQGTARIAPASNVDRKWLFHALQTRAVREQCEVRAVGSTFRTLNIWDLRRVLIRWAPIDEQSKIADRFELELSHHDKLRSATQRQLKLLALRRQALITAAVTGQIDVSTASGRGIEE</sequence>
<dbReference type="EMBL" id="JBJDQH010000015">
    <property type="protein sequence ID" value="MFK4270786.1"/>
    <property type="molecule type" value="Genomic_DNA"/>
</dbReference>
<protein>
    <submittedName>
        <fullName evidence="5">Restriction endonuclease subunit S</fullName>
        <ecNumber evidence="5">3.1.21.-</ecNumber>
    </submittedName>
</protein>
<dbReference type="PANTHER" id="PTHR30408:SF12">
    <property type="entry name" value="TYPE I RESTRICTION ENZYME MJAVIII SPECIFICITY SUBUNIT"/>
    <property type="match status" value="1"/>
</dbReference>
<name>A0ABW8LXX2_9ACTN</name>
<comment type="caution">
    <text evidence="5">The sequence shown here is derived from an EMBL/GenBank/DDBJ whole genome shotgun (WGS) entry which is preliminary data.</text>
</comment>
<dbReference type="EC" id="3.1.21.-" evidence="5"/>
<organism evidence="5 6">
    <name type="scientific">Streptomyces milbemycinicus</name>
    <dbReference type="NCBI Taxonomy" id="476552"/>
    <lineage>
        <taxon>Bacteria</taxon>
        <taxon>Bacillati</taxon>
        <taxon>Actinomycetota</taxon>
        <taxon>Actinomycetes</taxon>
        <taxon>Kitasatosporales</taxon>
        <taxon>Streptomycetaceae</taxon>
        <taxon>Streptomyces</taxon>
    </lineage>
</organism>
<dbReference type="Gene3D" id="3.90.220.20">
    <property type="entry name" value="DNA methylase specificity domains"/>
    <property type="match status" value="2"/>
</dbReference>
<dbReference type="GO" id="GO:0016787">
    <property type="term" value="F:hydrolase activity"/>
    <property type="evidence" value="ECO:0007669"/>
    <property type="project" value="UniProtKB-KW"/>
</dbReference>
<dbReference type="RefSeq" id="WP_404748147.1">
    <property type="nucleotide sequence ID" value="NZ_JBJDQH010000015.1"/>
</dbReference>
<proteinExistence type="inferred from homology"/>
<comment type="similarity">
    <text evidence="1">Belongs to the type-I restriction system S methylase family.</text>
</comment>
<keyword evidence="5" id="KW-0540">Nuclease</keyword>
<dbReference type="InterPro" id="IPR000055">
    <property type="entry name" value="Restrct_endonuc_typeI_TRD"/>
</dbReference>
<keyword evidence="2" id="KW-0680">Restriction system</keyword>
<feature type="domain" description="Type I restriction modification DNA specificity" evidence="4">
    <location>
        <begin position="33"/>
        <end position="168"/>
    </location>
</feature>
<dbReference type="CDD" id="cd17256">
    <property type="entry name" value="RMtype1_S_EcoJA65PI-TRD1-CR1_like"/>
    <property type="match status" value="1"/>
</dbReference>
<dbReference type="PANTHER" id="PTHR30408">
    <property type="entry name" value="TYPE-1 RESTRICTION ENZYME ECOKI SPECIFICITY PROTEIN"/>
    <property type="match status" value="1"/>
</dbReference>
<evidence type="ECO:0000256" key="2">
    <source>
        <dbReference type="ARBA" id="ARBA00022747"/>
    </source>
</evidence>
<evidence type="ECO:0000259" key="4">
    <source>
        <dbReference type="Pfam" id="PF01420"/>
    </source>
</evidence>
<dbReference type="Pfam" id="PF01420">
    <property type="entry name" value="Methylase_S"/>
    <property type="match status" value="2"/>
</dbReference>
<dbReference type="InterPro" id="IPR044946">
    <property type="entry name" value="Restrct_endonuc_typeI_TRD_sf"/>
</dbReference>
<evidence type="ECO:0000313" key="6">
    <source>
        <dbReference type="Proteomes" id="UP001620295"/>
    </source>
</evidence>
<evidence type="ECO:0000256" key="1">
    <source>
        <dbReference type="ARBA" id="ARBA00010923"/>
    </source>
</evidence>
<reference evidence="5 6" key="1">
    <citation type="submission" date="2024-11" db="EMBL/GenBank/DDBJ databases">
        <title>The Natural Products Discovery Center: Release of the First 8490 Sequenced Strains for Exploring Actinobacteria Biosynthetic Diversity.</title>
        <authorList>
            <person name="Kalkreuter E."/>
            <person name="Kautsar S.A."/>
            <person name="Yang D."/>
            <person name="Bader C.D."/>
            <person name="Teijaro C.N."/>
            <person name="Fluegel L."/>
            <person name="Davis C.M."/>
            <person name="Simpson J.R."/>
            <person name="Lauterbach L."/>
            <person name="Steele A.D."/>
            <person name="Gui C."/>
            <person name="Meng S."/>
            <person name="Li G."/>
            <person name="Viehrig K."/>
            <person name="Ye F."/>
            <person name="Su P."/>
            <person name="Kiefer A.F."/>
            <person name="Nichols A."/>
            <person name="Cepeda A.J."/>
            <person name="Yan W."/>
            <person name="Fan B."/>
            <person name="Jiang Y."/>
            <person name="Adhikari A."/>
            <person name="Zheng C.-J."/>
            <person name="Schuster L."/>
            <person name="Cowan T.M."/>
            <person name="Smanski M.J."/>
            <person name="Chevrette M.G."/>
            <person name="De Carvalho L.P.S."/>
            <person name="Shen B."/>
        </authorList>
    </citation>
    <scope>NUCLEOTIDE SEQUENCE [LARGE SCALE GENOMIC DNA]</scope>
    <source>
        <strain evidence="5 6">NPDC020863</strain>
    </source>
</reference>
<keyword evidence="5" id="KW-0378">Hydrolase</keyword>
<dbReference type="InterPro" id="IPR052021">
    <property type="entry name" value="Type-I_RS_S_subunit"/>
</dbReference>
<keyword evidence="5" id="KW-0255">Endonuclease</keyword>
<dbReference type="Proteomes" id="UP001620295">
    <property type="component" value="Unassembled WGS sequence"/>
</dbReference>
<keyword evidence="3" id="KW-0238">DNA-binding</keyword>
<gene>
    <name evidence="5" type="ORF">ACI2L5_38545</name>
</gene>
<dbReference type="SUPFAM" id="SSF116734">
    <property type="entry name" value="DNA methylase specificity domain"/>
    <property type="match status" value="2"/>
</dbReference>
<evidence type="ECO:0000313" key="5">
    <source>
        <dbReference type="EMBL" id="MFK4270786.1"/>
    </source>
</evidence>
<accession>A0ABW8LXX2</accession>